<keyword evidence="2" id="KW-1185">Reference proteome</keyword>
<evidence type="ECO:0000313" key="2">
    <source>
        <dbReference type="Proteomes" id="UP000321595"/>
    </source>
</evidence>
<dbReference type="PROSITE" id="PS51257">
    <property type="entry name" value="PROKAR_LIPOPROTEIN"/>
    <property type="match status" value="1"/>
</dbReference>
<dbReference type="EMBL" id="CP042467">
    <property type="protein sequence ID" value="QED27527.1"/>
    <property type="molecule type" value="Genomic_DNA"/>
</dbReference>
<dbReference type="Proteomes" id="UP000321595">
    <property type="component" value="Chromosome"/>
</dbReference>
<evidence type="ECO:0000313" key="1">
    <source>
        <dbReference type="EMBL" id="QED27527.1"/>
    </source>
</evidence>
<reference evidence="1 2" key="1">
    <citation type="submission" date="2019-08" db="EMBL/GenBank/DDBJ databases">
        <authorList>
            <person name="Liang Q."/>
        </authorList>
    </citation>
    <scope>NUCLEOTIDE SEQUENCE [LARGE SCALE GENOMIC DNA]</scope>
    <source>
        <strain evidence="1 2">V1718</strain>
    </source>
</reference>
<dbReference type="RefSeq" id="WP_146959212.1">
    <property type="nucleotide sequence ID" value="NZ_CP042467.1"/>
</dbReference>
<sequence>MNIKHLQNHQDRLASWLGTILLVGIAALTTGCSEDSNPPATNTNNTTPSNTCEVSAGGIELCDGVDNDCDGEVDEDHDVGMACSVEGCEEAGAKVCGEDQISTLCEAPLSCIGDMGMPDEGQPDMHIPCGNTCGGQTPICDVATDTCVQCLTNNECANGVCDTNTKSCVECLGDNDCSDDLACLDGATTQDNRCVECLTNSDCTDQFASRCDETSGMCVACEGASDCSHLDMSFCVYNPDNPGFCIECFPGQEDEGCDGDACDPLTYSCTDAEIGAAMDLQPCVSDSHCHGNSYCVPVNYQGGPHGNYCMPEYNGTCPPKFGGGQQGVATIDGNSATVCTISGDVVTPEALAGFGQSCPNGNADCPHGGQRCEPLGGGDPICTHACNTAADCFDGLSCAPLGYCHPAFN</sequence>
<organism evidence="1 2">
    <name type="scientific">Microvenator marinus</name>
    <dbReference type="NCBI Taxonomy" id="2600177"/>
    <lineage>
        <taxon>Bacteria</taxon>
        <taxon>Deltaproteobacteria</taxon>
        <taxon>Bradymonadales</taxon>
        <taxon>Microvenatoraceae</taxon>
        <taxon>Microvenator</taxon>
    </lineage>
</organism>
<dbReference type="AlphaFoldDB" id="A0A5B8XQX4"/>
<dbReference type="OrthoDB" id="5520802at2"/>
<name>A0A5B8XQX4_9DELT</name>
<accession>A0A5B8XQX4</accession>
<gene>
    <name evidence="1" type="ORF">FRD01_09795</name>
</gene>
<protein>
    <submittedName>
        <fullName evidence="1">Uncharacterized protein</fullName>
    </submittedName>
</protein>
<dbReference type="KEGG" id="bbae:FRD01_09795"/>
<proteinExistence type="predicted"/>